<evidence type="ECO:0000256" key="7">
    <source>
        <dbReference type="ARBA" id="ARBA00022884"/>
    </source>
</evidence>
<evidence type="ECO:0000256" key="9">
    <source>
        <dbReference type="ARBA" id="ARBA00048205"/>
    </source>
</evidence>
<evidence type="ECO:0000256" key="12">
    <source>
        <dbReference type="PIRSR" id="PIRSR006621-1"/>
    </source>
</evidence>
<keyword evidence="16" id="KW-1185">Reference proteome</keyword>
<dbReference type="InterPro" id="IPR024036">
    <property type="entry name" value="tRNA-dHydroUridine_Synthase_C"/>
</dbReference>
<gene>
    <name evidence="15" type="ORF">EV211_1381</name>
</gene>
<accession>A0A4V3CQV5</accession>
<feature type="active site" description="Proton donor" evidence="12">
    <location>
        <position position="102"/>
    </location>
</feature>
<comment type="cofactor">
    <cofactor evidence="11 13">
        <name>FMN</name>
        <dbReference type="ChEBI" id="CHEBI:58210"/>
    </cofactor>
</comment>
<evidence type="ECO:0000313" key="16">
    <source>
        <dbReference type="Proteomes" id="UP000295500"/>
    </source>
</evidence>
<dbReference type="GO" id="GO:0000049">
    <property type="term" value="F:tRNA binding"/>
    <property type="evidence" value="ECO:0007669"/>
    <property type="project" value="UniProtKB-KW"/>
</dbReference>
<comment type="caution">
    <text evidence="15">The sequence shown here is derived from an EMBL/GenBank/DDBJ whole genome shotgun (WGS) entry which is preliminary data.</text>
</comment>
<dbReference type="GO" id="GO:0017150">
    <property type="term" value="F:tRNA dihydrouridine synthase activity"/>
    <property type="evidence" value="ECO:0007669"/>
    <property type="project" value="InterPro"/>
</dbReference>
<evidence type="ECO:0000256" key="1">
    <source>
        <dbReference type="ARBA" id="ARBA00002790"/>
    </source>
</evidence>
<keyword evidence="6" id="KW-0521">NADP</keyword>
<name>A0A4V3CQV5_9FIRM</name>
<reference evidence="15 16" key="1">
    <citation type="submission" date="2019-03" db="EMBL/GenBank/DDBJ databases">
        <title>Genomic Encyclopedia of Type Strains, Phase IV (KMG-IV): sequencing the most valuable type-strain genomes for metagenomic binning, comparative biology and taxonomic classification.</title>
        <authorList>
            <person name="Goeker M."/>
        </authorList>
    </citation>
    <scope>NUCLEOTIDE SEQUENCE [LARGE SCALE GENOMIC DNA]</scope>
    <source>
        <strain evidence="15 16">DSM 28287</strain>
    </source>
</reference>
<dbReference type="EMBL" id="SNXO01000038">
    <property type="protein sequence ID" value="TDP50350.1"/>
    <property type="molecule type" value="Genomic_DNA"/>
</dbReference>
<evidence type="ECO:0000259" key="14">
    <source>
        <dbReference type="Pfam" id="PF01207"/>
    </source>
</evidence>
<dbReference type="GO" id="GO:0050660">
    <property type="term" value="F:flavin adenine dinucleotide binding"/>
    <property type="evidence" value="ECO:0007669"/>
    <property type="project" value="InterPro"/>
</dbReference>
<feature type="binding site" evidence="13">
    <location>
        <position position="141"/>
    </location>
    <ligand>
        <name>FMN</name>
        <dbReference type="ChEBI" id="CHEBI:58210"/>
    </ligand>
</feature>
<feature type="domain" description="DUS-like FMN-binding" evidence="14">
    <location>
        <begin position="15"/>
        <end position="312"/>
    </location>
</feature>
<evidence type="ECO:0000256" key="11">
    <source>
        <dbReference type="PIRNR" id="PIRNR006621"/>
    </source>
</evidence>
<feature type="binding site" evidence="13">
    <location>
        <position position="171"/>
    </location>
    <ligand>
        <name>FMN</name>
        <dbReference type="ChEBI" id="CHEBI:58210"/>
    </ligand>
</feature>
<keyword evidence="13" id="KW-0547">Nucleotide-binding</keyword>
<dbReference type="Gene3D" id="3.20.20.70">
    <property type="entry name" value="Aldolase class I"/>
    <property type="match status" value="1"/>
</dbReference>
<dbReference type="SUPFAM" id="SSF51395">
    <property type="entry name" value="FMN-linked oxidoreductases"/>
    <property type="match status" value="1"/>
</dbReference>
<evidence type="ECO:0000256" key="10">
    <source>
        <dbReference type="ARBA" id="ARBA00048802"/>
    </source>
</evidence>
<dbReference type="Gene3D" id="1.10.1200.80">
    <property type="entry name" value="Putative flavin oxidoreducatase, domain 2"/>
    <property type="match status" value="1"/>
</dbReference>
<dbReference type="PIRSF" id="PIRSF006621">
    <property type="entry name" value="Dus"/>
    <property type="match status" value="1"/>
</dbReference>
<evidence type="ECO:0000313" key="15">
    <source>
        <dbReference type="EMBL" id="TDP50350.1"/>
    </source>
</evidence>
<dbReference type="InterPro" id="IPR004652">
    <property type="entry name" value="DusB-like"/>
</dbReference>
<dbReference type="NCBIfam" id="TIGR00737">
    <property type="entry name" value="nifR3_yhdG"/>
    <property type="match status" value="1"/>
</dbReference>
<organism evidence="15 16">
    <name type="scientific">Aminicella lysinilytica</name>
    <dbReference type="NCBI Taxonomy" id="433323"/>
    <lineage>
        <taxon>Bacteria</taxon>
        <taxon>Bacillati</taxon>
        <taxon>Bacillota</taxon>
        <taxon>Clostridia</taxon>
        <taxon>Peptostreptococcales</taxon>
        <taxon>Anaerovoracaceae</taxon>
        <taxon>Aminicella</taxon>
    </lineage>
</organism>
<comment type="function">
    <text evidence="1 11">Catalyzes the synthesis of 5,6-dihydrouridine (D), a modified base found in the D-loop of most tRNAs, via the reduction of the C5-C6 double bond in target uridines.</text>
</comment>
<dbReference type="OrthoDB" id="9764501at2"/>
<dbReference type="CDD" id="cd02801">
    <property type="entry name" value="DUS_like_FMN"/>
    <property type="match status" value="1"/>
</dbReference>
<dbReference type="Proteomes" id="UP000295500">
    <property type="component" value="Unassembled WGS sequence"/>
</dbReference>
<keyword evidence="4 11" id="KW-0288">FMN</keyword>
<evidence type="ECO:0000256" key="4">
    <source>
        <dbReference type="ARBA" id="ARBA00022643"/>
    </source>
</evidence>
<sequence>MSNNIGNLNLDDPFILAPLAGITDAPMRRICGRLGASLTYSEMVSAKGLYYGDKKTERLLFIYPDEVPVAYQLFGRDPEIMAFAAEKLDDRPNAIFDINMGCPVPKVVKNGEGSALLKEPALIEKLVAAAVTHTSKPVTAKIRIGFGAEKINAVEVAKAVEAGGASAVAVHGRTREQFYTGKANWDVIADVKAAVNIPVIGNGDVVDWPSASALMSQTGCDLVMIGRGALGNPWIFRDLLDGYLGRPASPAPTVEDKKNMMLTQLSDIVDLKGEYVAVREMRKICGWYLKGVPGSAAFRGKINGITDVRELEAAIRGI</sequence>
<feature type="binding site" evidence="13">
    <location>
        <begin position="226"/>
        <end position="227"/>
    </location>
    <ligand>
        <name>FMN</name>
        <dbReference type="ChEBI" id="CHEBI:58210"/>
    </ligand>
</feature>
<dbReference type="InterPro" id="IPR001269">
    <property type="entry name" value="DUS_fam"/>
</dbReference>
<comment type="catalytic activity">
    <reaction evidence="10">
        <text>a 5,6-dihydrouridine in tRNA + NAD(+) = a uridine in tRNA + NADH + H(+)</text>
        <dbReference type="Rhea" id="RHEA:54452"/>
        <dbReference type="Rhea" id="RHEA-COMP:13339"/>
        <dbReference type="Rhea" id="RHEA-COMP:13887"/>
        <dbReference type="ChEBI" id="CHEBI:15378"/>
        <dbReference type="ChEBI" id="CHEBI:57540"/>
        <dbReference type="ChEBI" id="CHEBI:57945"/>
        <dbReference type="ChEBI" id="CHEBI:65315"/>
        <dbReference type="ChEBI" id="CHEBI:74443"/>
    </reaction>
</comment>
<keyword evidence="3 11" id="KW-0285">Flavoprotein</keyword>
<comment type="catalytic activity">
    <reaction evidence="9">
        <text>a 5,6-dihydrouridine in tRNA + NADP(+) = a uridine in tRNA + NADPH + H(+)</text>
        <dbReference type="Rhea" id="RHEA:23624"/>
        <dbReference type="Rhea" id="RHEA-COMP:13339"/>
        <dbReference type="Rhea" id="RHEA-COMP:13887"/>
        <dbReference type="ChEBI" id="CHEBI:15378"/>
        <dbReference type="ChEBI" id="CHEBI:57783"/>
        <dbReference type="ChEBI" id="CHEBI:58349"/>
        <dbReference type="ChEBI" id="CHEBI:65315"/>
        <dbReference type="ChEBI" id="CHEBI:74443"/>
    </reaction>
</comment>
<dbReference type="InterPro" id="IPR013785">
    <property type="entry name" value="Aldolase_TIM"/>
</dbReference>
<dbReference type="InterPro" id="IPR035587">
    <property type="entry name" value="DUS-like_FMN-bd"/>
</dbReference>
<keyword evidence="8 11" id="KW-0560">Oxidoreductase</keyword>
<keyword evidence="2" id="KW-0820">tRNA-binding</keyword>
<dbReference type="Pfam" id="PF01207">
    <property type="entry name" value="Dus"/>
    <property type="match status" value="1"/>
</dbReference>
<comment type="similarity">
    <text evidence="11">Belongs to the dus family.</text>
</comment>
<feature type="binding site" evidence="13">
    <location>
        <position position="72"/>
    </location>
    <ligand>
        <name>FMN</name>
        <dbReference type="ChEBI" id="CHEBI:58210"/>
    </ligand>
</feature>
<evidence type="ECO:0000256" key="13">
    <source>
        <dbReference type="PIRSR" id="PIRSR006621-2"/>
    </source>
</evidence>
<evidence type="ECO:0000256" key="6">
    <source>
        <dbReference type="ARBA" id="ARBA00022857"/>
    </source>
</evidence>
<evidence type="ECO:0000256" key="8">
    <source>
        <dbReference type="ARBA" id="ARBA00023002"/>
    </source>
</evidence>
<dbReference type="AlphaFoldDB" id="A0A4V3CQV5"/>
<proteinExistence type="inferred from homology"/>
<protein>
    <recommendedName>
        <fullName evidence="11">tRNA-dihydrouridine synthase</fullName>
        <ecNumber evidence="11">1.3.1.-</ecNumber>
    </recommendedName>
</protein>
<evidence type="ECO:0000256" key="5">
    <source>
        <dbReference type="ARBA" id="ARBA00022694"/>
    </source>
</evidence>
<dbReference type="EC" id="1.3.1.-" evidence="11"/>
<dbReference type="PANTHER" id="PTHR45846:SF1">
    <property type="entry name" value="TRNA-DIHYDROURIDINE(47) SYNTHASE [NAD(P)(+)]-LIKE"/>
    <property type="match status" value="1"/>
</dbReference>
<keyword evidence="5 11" id="KW-0819">tRNA processing</keyword>
<evidence type="ECO:0000256" key="3">
    <source>
        <dbReference type="ARBA" id="ARBA00022630"/>
    </source>
</evidence>
<evidence type="ECO:0000256" key="2">
    <source>
        <dbReference type="ARBA" id="ARBA00022555"/>
    </source>
</evidence>
<dbReference type="PANTHER" id="PTHR45846">
    <property type="entry name" value="TRNA-DIHYDROURIDINE(47) SYNTHASE [NAD(P)(+)]-LIKE"/>
    <property type="match status" value="1"/>
</dbReference>
<keyword evidence="7" id="KW-0694">RNA-binding</keyword>